<feature type="region of interest" description="Disordered" evidence="1">
    <location>
        <begin position="66"/>
        <end position="85"/>
    </location>
</feature>
<keyword evidence="3" id="KW-1185">Reference proteome</keyword>
<evidence type="ECO:0000256" key="1">
    <source>
        <dbReference type="SAM" id="MobiDB-lite"/>
    </source>
</evidence>
<accession>A0ABQ6MQR8</accession>
<evidence type="ECO:0000313" key="3">
    <source>
        <dbReference type="Proteomes" id="UP001165060"/>
    </source>
</evidence>
<dbReference type="EMBL" id="BRYB01000457">
    <property type="protein sequence ID" value="GMI30335.1"/>
    <property type="molecule type" value="Genomic_DNA"/>
</dbReference>
<gene>
    <name evidence="2" type="ORF">TeGR_g7966</name>
</gene>
<reference evidence="2 3" key="1">
    <citation type="journal article" date="2023" name="Commun. Biol.">
        <title>Genome analysis of Parmales, the sister group of diatoms, reveals the evolutionary specialization of diatoms from phago-mixotrophs to photoautotrophs.</title>
        <authorList>
            <person name="Ban H."/>
            <person name="Sato S."/>
            <person name="Yoshikawa S."/>
            <person name="Yamada K."/>
            <person name="Nakamura Y."/>
            <person name="Ichinomiya M."/>
            <person name="Sato N."/>
            <person name="Blanc-Mathieu R."/>
            <person name="Endo H."/>
            <person name="Kuwata A."/>
            <person name="Ogata H."/>
        </authorList>
    </citation>
    <scope>NUCLEOTIDE SEQUENCE [LARGE SCALE GENOMIC DNA]</scope>
</reference>
<dbReference type="Proteomes" id="UP001165060">
    <property type="component" value="Unassembled WGS sequence"/>
</dbReference>
<name>A0ABQ6MQR8_9STRA</name>
<comment type="caution">
    <text evidence="2">The sequence shown here is derived from an EMBL/GenBank/DDBJ whole genome shotgun (WGS) entry which is preliminary data.</text>
</comment>
<evidence type="ECO:0000313" key="2">
    <source>
        <dbReference type="EMBL" id="GMI30335.1"/>
    </source>
</evidence>
<sequence>MQARSPFGGGDEGPPGLAAPEDPGRLTTADHYLEMLKVDSRERLASMAVGDEDAANKPFASESVAEMQARGPAGRYNPGGGEEVVKSDFDAETTEEIRRAFMRGPEKVAGEALLLKHRGGPGFGAGVLGAEEAKRLGGALEELRAHVSAAPVALSAPAPALSASPLPPPTPPPVPAAPLARSRMRLPLVPVAAAPPASYSSALVCASSALSMFASSPQPALLPAVRTALSLVLPLLPPPPSPPAAGELDGATKCAAAAIEMLQNAPPSARDALEPIVAVAICNAIASIEGGEGGGEGGVFAEARDVLSMARGGGALGLRDGMGEDEKEEVRNVLVRARWAVLDEME</sequence>
<protein>
    <submittedName>
        <fullName evidence="2">Uncharacterized protein</fullName>
    </submittedName>
</protein>
<organism evidence="2 3">
    <name type="scientific">Tetraparma gracilis</name>
    <dbReference type="NCBI Taxonomy" id="2962635"/>
    <lineage>
        <taxon>Eukaryota</taxon>
        <taxon>Sar</taxon>
        <taxon>Stramenopiles</taxon>
        <taxon>Ochrophyta</taxon>
        <taxon>Bolidophyceae</taxon>
        <taxon>Parmales</taxon>
        <taxon>Triparmaceae</taxon>
        <taxon>Tetraparma</taxon>
    </lineage>
</organism>
<proteinExistence type="predicted"/>
<feature type="region of interest" description="Disordered" evidence="1">
    <location>
        <begin position="1"/>
        <end position="27"/>
    </location>
</feature>